<organism evidence="1">
    <name type="scientific">freshwater metagenome</name>
    <dbReference type="NCBI Taxonomy" id="449393"/>
    <lineage>
        <taxon>unclassified sequences</taxon>
        <taxon>metagenomes</taxon>
        <taxon>ecological metagenomes</taxon>
    </lineage>
</organism>
<dbReference type="AlphaFoldDB" id="A0A6J6U2M1"/>
<gene>
    <name evidence="1" type="ORF">UFOPK2786_01385</name>
</gene>
<sequence>MDEDDVDAIGVDELAGNLGSALGVGLGVLLDDLDVVARAAGDDGVLCEVGAHLIDDELVGLAEAGKGAGLCRDESDLDGAGRCGCVARCR</sequence>
<reference evidence="1" key="1">
    <citation type="submission" date="2020-05" db="EMBL/GenBank/DDBJ databases">
        <authorList>
            <person name="Chiriac C."/>
            <person name="Salcher M."/>
            <person name="Ghai R."/>
            <person name="Kavagutti S V."/>
        </authorList>
    </citation>
    <scope>NUCLEOTIDE SEQUENCE</scope>
</reference>
<protein>
    <submittedName>
        <fullName evidence="1">Unannotated protein</fullName>
    </submittedName>
</protein>
<accession>A0A6J6U2M1</accession>
<name>A0A6J6U2M1_9ZZZZ</name>
<proteinExistence type="predicted"/>
<evidence type="ECO:0000313" key="1">
    <source>
        <dbReference type="EMBL" id="CAB4752847.1"/>
    </source>
</evidence>
<dbReference type="EMBL" id="CAEZYW010000236">
    <property type="protein sequence ID" value="CAB4752847.1"/>
    <property type="molecule type" value="Genomic_DNA"/>
</dbReference>